<evidence type="ECO:0000313" key="2">
    <source>
        <dbReference type="EMBL" id="GAA3952731.1"/>
    </source>
</evidence>
<proteinExistence type="predicted"/>
<dbReference type="Gene3D" id="3.10.450.590">
    <property type="match status" value="1"/>
</dbReference>
<dbReference type="EMBL" id="BAABDH010000111">
    <property type="protein sequence ID" value="GAA3952731.1"/>
    <property type="molecule type" value="Genomic_DNA"/>
</dbReference>
<protein>
    <recommendedName>
        <fullName evidence="4">Type II secretion system protein</fullName>
    </recommendedName>
</protein>
<evidence type="ECO:0000256" key="1">
    <source>
        <dbReference type="SAM" id="Phobius"/>
    </source>
</evidence>
<keyword evidence="1" id="KW-0472">Membrane</keyword>
<accession>A0ABP7NSG5</accession>
<evidence type="ECO:0000313" key="3">
    <source>
        <dbReference type="Proteomes" id="UP001499909"/>
    </source>
</evidence>
<evidence type="ECO:0008006" key="4">
    <source>
        <dbReference type="Google" id="ProtNLM"/>
    </source>
</evidence>
<keyword evidence="1" id="KW-1133">Transmembrane helix</keyword>
<comment type="caution">
    <text evidence="2">The sequence shown here is derived from an EMBL/GenBank/DDBJ whole genome shotgun (WGS) entry which is preliminary data.</text>
</comment>
<dbReference type="RefSeq" id="WP_345117431.1">
    <property type="nucleotide sequence ID" value="NZ_BAABDH010000111.1"/>
</dbReference>
<dbReference type="Proteomes" id="UP001499909">
    <property type="component" value="Unassembled WGS sequence"/>
</dbReference>
<reference evidence="3" key="1">
    <citation type="journal article" date="2019" name="Int. J. Syst. Evol. Microbiol.">
        <title>The Global Catalogue of Microorganisms (GCM) 10K type strain sequencing project: providing services to taxonomists for standard genome sequencing and annotation.</title>
        <authorList>
            <consortium name="The Broad Institute Genomics Platform"/>
            <consortium name="The Broad Institute Genome Sequencing Center for Infectious Disease"/>
            <person name="Wu L."/>
            <person name="Ma J."/>
        </authorList>
    </citation>
    <scope>NUCLEOTIDE SEQUENCE [LARGE SCALE GENOMIC DNA]</scope>
    <source>
        <strain evidence="3">JCM 17214</strain>
    </source>
</reference>
<gene>
    <name evidence="2" type="ORF">GCM10022406_38080</name>
</gene>
<keyword evidence="1" id="KW-0812">Transmembrane</keyword>
<keyword evidence="3" id="KW-1185">Reference proteome</keyword>
<name>A0ABP7NSG5_9BACT</name>
<organism evidence="2 3">
    <name type="scientific">Hymenobacter algoricola</name>
    <dbReference type="NCBI Taxonomy" id="486267"/>
    <lineage>
        <taxon>Bacteria</taxon>
        <taxon>Pseudomonadati</taxon>
        <taxon>Bacteroidota</taxon>
        <taxon>Cytophagia</taxon>
        <taxon>Cytophagales</taxon>
        <taxon>Hymenobacteraceae</taxon>
        <taxon>Hymenobacter</taxon>
    </lineage>
</organism>
<sequence>MPRFTSSQITSILVALIGALAAIIVPIYVHYKSLPTTVDESVLKGLEREKTISQNLVIAFREKRYLDVCEDFSAVTKVALPVSSIQSSSDTVLVRLGQPLSNSEPMVIQNPQGDLVVITQRFTKGNLVIQTVFNQERTKIMQLWMQPYYR</sequence>
<feature type="transmembrane region" description="Helical" evidence="1">
    <location>
        <begin position="12"/>
        <end position="31"/>
    </location>
</feature>